<protein>
    <submittedName>
        <fullName evidence="1">Uncharacterized protein</fullName>
    </submittedName>
</protein>
<dbReference type="Proteomes" id="UP001046350">
    <property type="component" value="Chromosome"/>
</dbReference>
<accession>A0ABX8N3H5</accession>
<organism evidence="1 2">
    <name type="scientific">Pseudomonas fakonensis</name>
    <dbReference type="NCBI Taxonomy" id="2842355"/>
    <lineage>
        <taxon>Bacteria</taxon>
        <taxon>Pseudomonadati</taxon>
        <taxon>Pseudomonadota</taxon>
        <taxon>Gammaproteobacteria</taxon>
        <taxon>Pseudomonadales</taxon>
        <taxon>Pseudomonadaceae</taxon>
        <taxon>Pseudomonas</taxon>
    </lineage>
</organism>
<proteinExistence type="predicted"/>
<evidence type="ECO:0000313" key="2">
    <source>
        <dbReference type="Proteomes" id="UP001046350"/>
    </source>
</evidence>
<dbReference type="RefSeq" id="WP_217840067.1">
    <property type="nucleotide sequence ID" value="NZ_CP077076.1"/>
</dbReference>
<keyword evidence="2" id="KW-1185">Reference proteome</keyword>
<gene>
    <name evidence="1" type="ORF">KSS94_21490</name>
</gene>
<dbReference type="EMBL" id="CP077076">
    <property type="protein sequence ID" value="QXH50492.1"/>
    <property type="molecule type" value="Genomic_DNA"/>
</dbReference>
<sequence>MAVEHLIGQCRWQSRLDQQEGAVAVQDRLSHWSRDVLPAVLDEVLDACCPAQRTLRIDRLELQLGEIALEALEQELPRRLGQALGQALAERRHGPDDAEAGQQWLAPVEVLGERLGWFLRHGSLPWSARSSFAVGAGFDDMLACAADTLAQLLRDLGRSEPVRRRIVWQLGEARVRAIVQLLEPVHGEVVCQHAEQLFEVQARRQLLASGERGFRDQVWQDILAWLLVDRGSLFNTTSFVRDLLWRTAQRHGLAAQVLLEQLYLAVQALRPLGFVQPTFFTAIVTLHRQQPRDAEPVVRARSSPWHTWQAMLQHGQGQARQDGRSLRYGDLFEALARQDAERMTALLYRFGTAASVREGLLRHLQAPGLAVLAQLLAPRDHLFILAHVAHAEQGARLRQWDARAVWQLLLAYLLLARGSRFDRRQLVRDTLQALARQFGCGLQVLLAQLVDSLVLSHLDPQRFELLGLLRQLQGELPVQHRYEAGLLAYLRGARAGIPATTAWQSHLALLLTGVDTTARQGLRELLASPALAQVSDRLLSERLMAVVGAAGWPRLVALIEPAALGPCRGILGELGDGQRRGYLPSLAGFDLAWRLPAMLLQALLGLRGRAGAGFQPQLFWRRVRDLLGALAQVDGVALHRELLALRRVEPLWGLVASEGWRAPLAVLPVASDLGGQAGRQLLVYLAQDPALDLDAWVERQPERAQALCWLARQTRQLSVARWTAALLPPGLSPAQGIVRTWMKLFAGCWLGAEALLQQQLTEVFWQVAFDARSLHLDAPRLLARMAARASQRLDIPLGRLLQAWHAALPGLAHSPWHGAHAWLVQMPQAQPGPAERFVQDHAGRYLAHPRLAEIARHLLWHGQPPGWLEHDGALDLGRLLHDLLHTRRDLLAALLGGIGASPSAPQRLMHHVPFAMLVDALAGWAPARQSLWRQALALHQALECLELPGTERGQRTRGLYLWVLEHALARDWPALAADALLSGVLARLVREQALQPATLLPALAARLDPAAKPLHQALARLAPVVPATPARPLPRRTTLYPPTLPKEPTMTPVYNAGLVIMQTYLPMLFSRVQLVQDRKFVSEAAQLRAVQYLHYVCTGQTETPESHAALNKMLCGVAADTPIEGVFEPTQAEIENCKGMIEAVVANWRAVGQQSVAGMRGNFLIRDGRLEEKQDCWELTVERRPYDVLLNRCPYTFSIIKYYWTPKALRVTWPF</sequence>
<evidence type="ECO:0000313" key="1">
    <source>
        <dbReference type="EMBL" id="QXH50492.1"/>
    </source>
</evidence>
<reference evidence="1" key="1">
    <citation type="journal article" date="2021" name="Microorganisms">
        <title>The Ever-Expanding Pseudomonas Genus: Description of 43 New Species and Partition of the Pseudomonas putida Group.</title>
        <authorList>
            <person name="Girard L."/>
            <person name="Lood C."/>
            <person name="Hofte M."/>
            <person name="Vandamme P."/>
            <person name="Rokni-Zadeh H."/>
            <person name="van Noort V."/>
            <person name="Lavigne R."/>
            <person name="De Mot R."/>
        </authorList>
    </citation>
    <scope>NUCLEOTIDE SEQUENCE</scope>
    <source>
        <strain evidence="1">COW40</strain>
    </source>
</reference>
<dbReference type="Pfam" id="PF19268">
    <property type="entry name" value="CIS_TMP"/>
    <property type="match status" value="2"/>
</dbReference>
<dbReference type="InterPro" id="IPR045538">
    <property type="entry name" value="CIS_TMP"/>
</dbReference>
<name>A0ABX8N3H5_9PSED</name>